<comment type="caution">
    <text evidence="1">The sequence shown here is derived from an EMBL/GenBank/DDBJ whole genome shotgun (WGS) entry which is preliminary data.</text>
</comment>
<proteinExistence type="predicted"/>
<sequence length="1002" mass="111623">MSQQGHDSQQGLDARHAHRLSGDHPATASWIGTEDVGERFRQHLLMREIHDADKLINEFWHGELDRGAISPLTLTGYEIDRLLSMDVWRAIKFLRQSTEVDLLNVPVADALPALQGGPGAVGCKIHTDTTLNDSKIGRECAQFLACSLWAPHSEELHRRYRQIADQRLRQCVDLLLTAMCFFGYQRQGKRHQMYRTAKLLLPLRDLHRLLYEFGRDTGARGTRGIAPATKDGECGELFRALVSMMKLSDRNFHRIGDEICMLNHIFVSMTESNIVPSARIFRNLLMANFGHYRTSADTGGATGVTTAGLYTSEALNWLRDEVAREDPRIHYDLLCAAIKAGDVSGSVRIAQSMGTAKAIEFMFTQWVNHGKALAVCGQLVQETLAAERTGARNAPTLLTPVAYHRLITALIREHKNSTQPLSPEGISIIHTAARLHQQMVPHVSSPPPQATIHSLMTALAHSSDARSLDFLIELFHDMDERPAWRSHLRPDQYTFAILADGLARAGKIGDVAMLTEVMVRRGIRVTTHYYAVLMRALMVPVQPQYIESVYFGDSPRVGLDRDSIRTTITLRRCHALSDTSKSAMTSNDRNLGWPHPRPLPSADGIRPSPAAIEAAEALFEDMQSIGIERNEYIYSTMIYGFARLGMADKAQLYFDHLLTECRREPDESTPQSSLSSQPCVRVNEVLWGVLMYAYVRARDLKGVFRVWRQAREWRATNTELHPDPAAATNAFTAVRSNHLLNMVTMCLLDSGRPRDALRFLAEHLGLGGRDSDGSSGAPSVGASTGSSGGDDRHRRGSQLFYSLLSRHPDSLSMVLRAYIQTRHFQKVLCIYDRVVRERGCGSDSSGGGAPAQGDPPQVLTQLARACIEVGDPHRAASVISTMISLHQTPRPQLLIHLIHGFERIGESRGVVHAFRWLEQLEGHTYGYPSQAPSSAILHNHQLWHDPTALVAVVRALAKHGHSKDALEIARHALDHWYTDPPDPVHAELSRFVYGNAFMCQAS</sequence>
<reference evidence="1" key="1">
    <citation type="submission" date="2022-06" db="EMBL/GenBank/DDBJ databases">
        <title>Phylogenomic reconstructions and comparative analyses of Kickxellomycotina fungi.</title>
        <authorList>
            <person name="Reynolds N.K."/>
            <person name="Stajich J.E."/>
            <person name="Barry K."/>
            <person name="Grigoriev I.V."/>
            <person name="Crous P."/>
            <person name="Smith M.E."/>
        </authorList>
    </citation>
    <scope>NUCLEOTIDE SEQUENCE</scope>
    <source>
        <strain evidence="1">RSA 2271</strain>
    </source>
</reference>
<dbReference type="Proteomes" id="UP001145114">
    <property type="component" value="Unassembled WGS sequence"/>
</dbReference>
<evidence type="ECO:0000313" key="1">
    <source>
        <dbReference type="EMBL" id="KAJ1679392.1"/>
    </source>
</evidence>
<keyword evidence="2" id="KW-1185">Reference proteome</keyword>
<dbReference type="EMBL" id="JAMZIH010000409">
    <property type="protein sequence ID" value="KAJ1679392.1"/>
    <property type="molecule type" value="Genomic_DNA"/>
</dbReference>
<evidence type="ECO:0000313" key="2">
    <source>
        <dbReference type="Proteomes" id="UP001145114"/>
    </source>
</evidence>
<organism evidence="1 2">
    <name type="scientific">Spiromyces aspiralis</name>
    <dbReference type="NCBI Taxonomy" id="68401"/>
    <lineage>
        <taxon>Eukaryota</taxon>
        <taxon>Fungi</taxon>
        <taxon>Fungi incertae sedis</taxon>
        <taxon>Zoopagomycota</taxon>
        <taxon>Kickxellomycotina</taxon>
        <taxon>Kickxellomycetes</taxon>
        <taxon>Kickxellales</taxon>
        <taxon>Kickxellaceae</taxon>
        <taxon>Spiromyces</taxon>
    </lineage>
</organism>
<protein>
    <submittedName>
        <fullName evidence="1">Uncharacterized protein</fullName>
    </submittedName>
</protein>
<name>A0ACC1HVX8_9FUNG</name>
<gene>
    <name evidence="1" type="ORF">EV182_002145</name>
</gene>
<accession>A0ACC1HVX8</accession>